<evidence type="ECO:0000313" key="3">
    <source>
        <dbReference type="Proteomes" id="UP000029392"/>
    </source>
</evidence>
<reference evidence="2 3" key="1">
    <citation type="submission" date="2013-09" db="EMBL/GenBank/DDBJ databases">
        <title>Genome sequencing of Arenimonas malthae.</title>
        <authorList>
            <person name="Chen F."/>
            <person name="Wang G."/>
        </authorList>
    </citation>
    <scope>NUCLEOTIDE SEQUENCE [LARGE SCALE GENOMIC DNA]</scope>
    <source>
        <strain evidence="2 3">CC-JY-1</strain>
    </source>
</reference>
<dbReference type="AlphaFoldDB" id="A0A091B6Y9"/>
<dbReference type="GO" id="GO:0004497">
    <property type="term" value="F:monooxygenase activity"/>
    <property type="evidence" value="ECO:0007669"/>
    <property type="project" value="TreeGrafter"/>
</dbReference>
<gene>
    <name evidence="2" type="ORF">N790_01765</name>
</gene>
<name>A0A091B6Y9_9GAMM</name>
<accession>A0A091B6Y9</accession>
<protein>
    <recommendedName>
        <fullName evidence="4">Flavoprotein</fullName>
    </recommendedName>
</protein>
<dbReference type="RefSeq" id="WP_043803343.1">
    <property type="nucleotide sequence ID" value="NZ_AVCH01000161.1"/>
</dbReference>
<dbReference type="PRINTS" id="PR00368">
    <property type="entry name" value="FADPNR"/>
</dbReference>
<dbReference type="Gene3D" id="3.50.50.60">
    <property type="entry name" value="FAD/NAD(P)-binding domain"/>
    <property type="match status" value="1"/>
</dbReference>
<dbReference type="Proteomes" id="UP000029392">
    <property type="component" value="Unassembled WGS sequence"/>
</dbReference>
<organism evidence="2 3">
    <name type="scientific">Arenimonas malthae CC-JY-1</name>
    <dbReference type="NCBI Taxonomy" id="1384054"/>
    <lineage>
        <taxon>Bacteria</taxon>
        <taxon>Pseudomonadati</taxon>
        <taxon>Pseudomonadota</taxon>
        <taxon>Gammaproteobacteria</taxon>
        <taxon>Lysobacterales</taxon>
        <taxon>Lysobacteraceae</taxon>
        <taxon>Arenimonas</taxon>
    </lineage>
</organism>
<dbReference type="PANTHER" id="PTHR43539:SF78">
    <property type="entry name" value="FLAVIN-CONTAINING MONOOXYGENASE"/>
    <property type="match status" value="1"/>
</dbReference>
<dbReference type="Pfam" id="PF13738">
    <property type="entry name" value="Pyr_redox_3"/>
    <property type="match status" value="1"/>
</dbReference>
<keyword evidence="3" id="KW-1185">Reference proteome</keyword>
<dbReference type="PANTHER" id="PTHR43539">
    <property type="entry name" value="FLAVIN-BINDING MONOOXYGENASE-LIKE PROTEIN (AFU_ORTHOLOGUE AFUA_4G09220)"/>
    <property type="match status" value="1"/>
</dbReference>
<comment type="caution">
    <text evidence="2">The sequence shown here is derived from an EMBL/GenBank/DDBJ whole genome shotgun (WGS) entry which is preliminary data.</text>
</comment>
<dbReference type="InterPro" id="IPR036188">
    <property type="entry name" value="FAD/NAD-bd_sf"/>
</dbReference>
<evidence type="ECO:0000256" key="1">
    <source>
        <dbReference type="ARBA" id="ARBA00023002"/>
    </source>
</evidence>
<proteinExistence type="predicted"/>
<evidence type="ECO:0000313" key="2">
    <source>
        <dbReference type="EMBL" id="KFN47461.1"/>
    </source>
</evidence>
<dbReference type="GO" id="GO:0050660">
    <property type="term" value="F:flavin adenine dinucleotide binding"/>
    <property type="evidence" value="ECO:0007669"/>
    <property type="project" value="TreeGrafter"/>
</dbReference>
<dbReference type="PATRIC" id="fig|1384054.3.peg.1601"/>
<dbReference type="EMBL" id="AVCH01000161">
    <property type="protein sequence ID" value="KFN47461.1"/>
    <property type="molecule type" value="Genomic_DNA"/>
</dbReference>
<dbReference type="PRINTS" id="PR00411">
    <property type="entry name" value="PNDRDTASEI"/>
</dbReference>
<dbReference type="STRING" id="1384054.N790_01765"/>
<keyword evidence="1" id="KW-0560">Oxidoreductase</keyword>
<dbReference type="eggNOG" id="COG0492">
    <property type="taxonomic scope" value="Bacteria"/>
</dbReference>
<dbReference type="SUPFAM" id="SSF51905">
    <property type="entry name" value="FAD/NAD(P)-binding domain"/>
    <property type="match status" value="1"/>
</dbReference>
<dbReference type="InterPro" id="IPR050982">
    <property type="entry name" value="Auxin_biosynth/cation_transpt"/>
</dbReference>
<evidence type="ECO:0008006" key="4">
    <source>
        <dbReference type="Google" id="ProtNLM"/>
    </source>
</evidence>
<dbReference type="OrthoDB" id="9773233at2"/>
<sequence>MQKQLPVIVIGAGPVGLAAAAHLLERGEEPLVLEAGERVGANLRRWSHVRMFSPWEFNVDTASVRLLAPTGWTVPDPAGFPTGGELARDYLEPLAATPAIAPRLRLGARVTAVSRHQRDRMKDAGRAQSPFVVRYEDARGEHELQARAVIDASGTYLTPNPLGASGLPALGEAALAANIHYGIPDVLGADRARYAGRRVLVLGSGHSAFNVLADLATLARTEPGMQIVWGLRRGSIQRVLGGGDHDQLRERGRLGKLIGGLVEQGALVVATGFLLDRLERTAEGIVGRAGEVALPPVDEIVATTGFRPDLRPYAEIRLDLDPGTQAPRALAPLIDPNQHSCGSVRPHGAVELSHPEPDLYLVGMKSYGRAPTFLLATGYEQVRSVAAAIAGDWEAARRVELVLPETGVCITQFADEEAPAAASCCGPKPAQVVPAAKDGCCGGPPKADDAACCVRDEIARNAGAGGCGCSAPAPAPARAPVAACCG</sequence>